<evidence type="ECO:0000313" key="1">
    <source>
        <dbReference type="EMBL" id="GFN76555.1"/>
    </source>
</evidence>
<keyword evidence="2" id="KW-1185">Reference proteome</keyword>
<name>A0AAV3Y2D3_9GAST</name>
<protein>
    <submittedName>
        <fullName evidence="1">Histone-lysine N-methyltransferase SETMAR-like protein</fullName>
    </submittedName>
</protein>
<organism evidence="1 2">
    <name type="scientific">Plakobranchus ocellatus</name>
    <dbReference type="NCBI Taxonomy" id="259542"/>
    <lineage>
        <taxon>Eukaryota</taxon>
        <taxon>Metazoa</taxon>
        <taxon>Spiralia</taxon>
        <taxon>Lophotrochozoa</taxon>
        <taxon>Mollusca</taxon>
        <taxon>Gastropoda</taxon>
        <taxon>Heterobranchia</taxon>
        <taxon>Euthyneura</taxon>
        <taxon>Panpulmonata</taxon>
        <taxon>Sacoglossa</taxon>
        <taxon>Placobranchoidea</taxon>
        <taxon>Plakobranchidae</taxon>
        <taxon>Plakobranchus</taxon>
    </lineage>
</organism>
<reference evidence="1 2" key="1">
    <citation type="journal article" date="2021" name="Elife">
        <title>Chloroplast acquisition without the gene transfer in kleptoplastic sea slugs, Plakobranchus ocellatus.</title>
        <authorList>
            <person name="Maeda T."/>
            <person name="Takahashi S."/>
            <person name="Yoshida T."/>
            <person name="Shimamura S."/>
            <person name="Takaki Y."/>
            <person name="Nagai Y."/>
            <person name="Toyoda A."/>
            <person name="Suzuki Y."/>
            <person name="Arimoto A."/>
            <person name="Ishii H."/>
            <person name="Satoh N."/>
            <person name="Nishiyama T."/>
            <person name="Hasebe M."/>
            <person name="Maruyama T."/>
            <person name="Minagawa J."/>
            <person name="Obokata J."/>
            <person name="Shigenobu S."/>
        </authorList>
    </citation>
    <scope>NUCLEOTIDE SEQUENCE [LARGE SCALE GENOMIC DNA]</scope>
</reference>
<dbReference type="Gene3D" id="3.30.420.10">
    <property type="entry name" value="Ribonuclease H-like superfamily/Ribonuclease H"/>
    <property type="match status" value="1"/>
</dbReference>
<dbReference type="EMBL" id="BLXT01000403">
    <property type="protein sequence ID" value="GFN76555.1"/>
    <property type="molecule type" value="Genomic_DNA"/>
</dbReference>
<proteinExistence type="predicted"/>
<accession>A0AAV3Y2D3</accession>
<dbReference type="Proteomes" id="UP000735302">
    <property type="component" value="Unassembled WGS sequence"/>
</dbReference>
<evidence type="ECO:0000313" key="2">
    <source>
        <dbReference type="Proteomes" id="UP000735302"/>
    </source>
</evidence>
<comment type="caution">
    <text evidence="1">The sequence shown here is derived from an EMBL/GenBank/DDBJ whole genome shotgun (WGS) entry which is preliminary data.</text>
</comment>
<dbReference type="GO" id="GO:0003676">
    <property type="term" value="F:nucleic acid binding"/>
    <property type="evidence" value="ECO:0007669"/>
    <property type="project" value="InterPro"/>
</dbReference>
<dbReference type="AlphaFoldDB" id="A0AAV3Y2D3"/>
<gene>
    <name evidence="1" type="ORF">PoB_000306100</name>
</gene>
<sequence>MCTQLLERHNAEGEAFLQRNLTGDESWVHHYDPECKAQSMEYRHKTSPSPKKFKGQGGGQVKHEDLLELKLDFSLLFSSVHVRHSVKRFSQRYMQLQQAVRHPRIWRSTAAILLSGVELCKRTSQMDRTSSWLLLYKFCRRDRICFYTHPYINTLLYMPTKGHTRFLSSDRDTYSLAPCWGKLTSYLREQQIDKPLGAFTNLRADICAGCSPGGRHQTKHQNGKDNCK</sequence>
<dbReference type="InterPro" id="IPR036397">
    <property type="entry name" value="RNaseH_sf"/>
</dbReference>